<dbReference type="AlphaFoldDB" id="D9QLZ4"/>
<evidence type="ECO:0000256" key="1">
    <source>
        <dbReference type="SAM" id="MobiDB-lite"/>
    </source>
</evidence>
<dbReference type="CDD" id="cd16441">
    <property type="entry name" value="beta_Kdo_transferase_KpsS"/>
    <property type="match status" value="1"/>
</dbReference>
<feature type="region of interest" description="Disordered" evidence="1">
    <location>
        <begin position="184"/>
        <end position="207"/>
    </location>
</feature>
<dbReference type="HOGENOM" id="CLU_040135_1_0_5"/>
<dbReference type="OrthoDB" id="9794206at2"/>
<feature type="region of interest" description="Disordered" evidence="1">
    <location>
        <begin position="22"/>
        <end position="69"/>
    </location>
</feature>
<feature type="compositionally biased region" description="Low complexity" evidence="1">
    <location>
        <begin position="29"/>
        <end position="42"/>
    </location>
</feature>
<proteinExistence type="predicted"/>
<dbReference type="eggNOG" id="COG3562">
    <property type="taxonomic scope" value="Bacteria"/>
</dbReference>
<feature type="compositionally biased region" description="Low complexity" evidence="1">
    <location>
        <begin position="198"/>
        <end position="207"/>
    </location>
</feature>
<dbReference type="STRING" id="633149.Bresu_0764"/>
<organism evidence="2 3">
    <name type="scientific">Brevundimonas subvibrioides (strain ATCC 15264 / DSM 4735 / LMG 14903 / NBRC 16000 / CB 81)</name>
    <name type="common">Caulobacter subvibrioides</name>
    <dbReference type="NCBI Taxonomy" id="633149"/>
    <lineage>
        <taxon>Bacteria</taxon>
        <taxon>Pseudomonadati</taxon>
        <taxon>Pseudomonadota</taxon>
        <taxon>Alphaproteobacteria</taxon>
        <taxon>Caulobacterales</taxon>
        <taxon>Caulobacteraceae</taxon>
        <taxon>Brevundimonas</taxon>
    </lineage>
</organism>
<protein>
    <submittedName>
        <fullName evidence="2">Capsule polysaccharide biosynthesis protein</fullName>
    </submittedName>
</protein>
<name>D9QLZ4_BRESC</name>
<gene>
    <name evidence="2" type="ordered locus">Bresu_0764</name>
</gene>
<dbReference type="InterPro" id="IPR007833">
    <property type="entry name" value="Capsule_polysaccharide_synth"/>
</dbReference>
<dbReference type="RefSeq" id="WP_013268181.1">
    <property type="nucleotide sequence ID" value="NC_014375.1"/>
</dbReference>
<dbReference type="GO" id="GO:0015774">
    <property type="term" value="P:polysaccharide transport"/>
    <property type="evidence" value="ECO:0007669"/>
    <property type="project" value="InterPro"/>
</dbReference>
<dbReference type="KEGG" id="bsb:Bresu_0764"/>
<evidence type="ECO:0000313" key="2">
    <source>
        <dbReference type="EMBL" id="ADL00078.1"/>
    </source>
</evidence>
<sequence length="517" mass="56250">MADVRIPARRPRPPVDRRVVADRRVANDTTPVLTPVPAPTALDPAHAPLQHSRAQAASDRVASGSALHPASDSALPLEGRHFLIVTAPFGPFGRVLAAELEARGARVRRMIFNIGDLVYWRRPGGLTFDGDVRDWPARLAGLVTAHGLTDLVVFGEGGPYNQAVLTQADALKALAVDASSDSSPAQAARLREPGVGGAATQERAQAASARGASGSALRIWVLENGYFRPDWITVEQDGVNARSGLARARAAYDPPIPEIVPARPVGRALPHHVANISLYHFLQFLVRPFAFRRYAQPYTTPAWLQCASHIRRYFGLMLRSSQEADAGVIRARGPFFIACLQREGDAQLLRYSHYADNTAFLAEVLTSFAKHAPDGTRLVVKNHPLDPGLVDLRRMTRVLAIERGIADRVDFIDGGNLAQLCRASAGMVVNNSSAALSALGFKTPVKVLGEAFFDFDGLTDQQTIDAFWTRPRTPDPDLFVRFRAHVIDQTQVNGNYHEPKALKPTAKAVATRFETTG</sequence>
<dbReference type="EMBL" id="CP002102">
    <property type="protein sequence ID" value="ADL00078.1"/>
    <property type="molecule type" value="Genomic_DNA"/>
</dbReference>
<keyword evidence="3" id="KW-1185">Reference proteome</keyword>
<dbReference type="BioCyc" id="BSUB633149:G1GM8-764-MONOMER"/>
<dbReference type="InParanoid" id="D9QLZ4"/>
<dbReference type="GO" id="GO:0000271">
    <property type="term" value="P:polysaccharide biosynthetic process"/>
    <property type="evidence" value="ECO:0007669"/>
    <property type="project" value="InterPro"/>
</dbReference>
<dbReference type="Proteomes" id="UP000002696">
    <property type="component" value="Chromosome"/>
</dbReference>
<reference evidence="3" key="1">
    <citation type="journal article" date="2011" name="J. Bacteriol.">
        <title>Genome sequences of eight morphologically diverse alphaproteobacteria.</title>
        <authorList>
            <consortium name="US DOE Joint Genome Institute"/>
            <person name="Brown P.J."/>
            <person name="Kysela D.T."/>
            <person name="Buechlein A."/>
            <person name="Hemmerich C."/>
            <person name="Brun Y.V."/>
        </authorList>
    </citation>
    <scope>NUCLEOTIDE SEQUENCE [LARGE SCALE GENOMIC DNA]</scope>
    <source>
        <strain evidence="3">ATCC 15264 / DSM 4735 / LMG 14903 / NBRC 16000 / CB 81</strain>
    </source>
</reference>
<dbReference type="Pfam" id="PF05159">
    <property type="entry name" value="Capsule_synth"/>
    <property type="match status" value="1"/>
</dbReference>
<evidence type="ECO:0000313" key="3">
    <source>
        <dbReference type="Proteomes" id="UP000002696"/>
    </source>
</evidence>
<accession>D9QLZ4</accession>